<dbReference type="AlphaFoldDB" id="A0AAD6Y6J8"/>
<dbReference type="Proteomes" id="UP001219525">
    <property type="component" value="Unassembled WGS sequence"/>
</dbReference>
<gene>
    <name evidence="2" type="ORF">GGX14DRAFT_403278</name>
</gene>
<protein>
    <submittedName>
        <fullName evidence="2">Uncharacterized protein</fullName>
    </submittedName>
</protein>
<evidence type="ECO:0000313" key="2">
    <source>
        <dbReference type="EMBL" id="KAJ7196568.1"/>
    </source>
</evidence>
<evidence type="ECO:0000313" key="3">
    <source>
        <dbReference type="Proteomes" id="UP001219525"/>
    </source>
</evidence>
<organism evidence="2 3">
    <name type="scientific">Mycena pura</name>
    <dbReference type="NCBI Taxonomy" id="153505"/>
    <lineage>
        <taxon>Eukaryota</taxon>
        <taxon>Fungi</taxon>
        <taxon>Dikarya</taxon>
        <taxon>Basidiomycota</taxon>
        <taxon>Agaricomycotina</taxon>
        <taxon>Agaricomycetes</taxon>
        <taxon>Agaricomycetidae</taxon>
        <taxon>Agaricales</taxon>
        <taxon>Marasmiineae</taxon>
        <taxon>Mycenaceae</taxon>
        <taxon>Mycena</taxon>
    </lineage>
</organism>
<dbReference type="EMBL" id="JARJCW010000083">
    <property type="protein sequence ID" value="KAJ7196568.1"/>
    <property type="molecule type" value="Genomic_DNA"/>
</dbReference>
<evidence type="ECO:0000256" key="1">
    <source>
        <dbReference type="SAM" id="MobiDB-lite"/>
    </source>
</evidence>
<name>A0AAD6Y6J8_9AGAR</name>
<proteinExistence type="predicted"/>
<comment type="caution">
    <text evidence="2">The sequence shown here is derived from an EMBL/GenBank/DDBJ whole genome shotgun (WGS) entry which is preliminary data.</text>
</comment>
<feature type="region of interest" description="Disordered" evidence="1">
    <location>
        <begin position="257"/>
        <end position="300"/>
    </location>
</feature>
<reference evidence="2" key="1">
    <citation type="submission" date="2023-03" db="EMBL/GenBank/DDBJ databases">
        <title>Massive genome expansion in bonnet fungi (Mycena s.s.) driven by repeated elements and novel gene families across ecological guilds.</title>
        <authorList>
            <consortium name="Lawrence Berkeley National Laboratory"/>
            <person name="Harder C.B."/>
            <person name="Miyauchi S."/>
            <person name="Viragh M."/>
            <person name="Kuo A."/>
            <person name="Thoen E."/>
            <person name="Andreopoulos B."/>
            <person name="Lu D."/>
            <person name="Skrede I."/>
            <person name="Drula E."/>
            <person name="Henrissat B."/>
            <person name="Morin E."/>
            <person name="Kohler A."/>
            <person name="Barry K."/>
            <person name="LaButti K."/>
            <person name="Morin E."/>
            <person name="Salamov A."/>
            <person name="Lipzen A."/>
            <person name="Mereny Z."/>
            <person name="Hegedus B."/>
            <person name="Baldrian P."/>
            <person name="Stursova M."/>
            <person name="Weitz H."/>
            <person name="Taylor A."/>
            <person name="Grigoriev I.V."/>
            <person name="Nagy L.G."/>
            <person name="Martin F."/>
            <person name="Kauserud H."/>
        </authorList>
    </citation>
    <scope>NUCLEOTIDE SEQUENCE</scope>
    <source>
        <strain evidence="2">9144</strain>
    </source>
</reference>
<accession>A0AAD6Y6J8</accession>
<sequence>MELAFGTLFGFGLGLESDNTGSTELAFGTRSILGHVQLCKAKSAVGGRGCVQVHQGKLGRVRNEGKSTTESSRGQGLSCAGRGRVRDACLVSKSRWGGKTQGRVVEGENVVKHKIGEGGNRVTRLATIPFPTTDAPVDVVVYLLEVLDIARQRKIATPRLWTLSWHSHHVGSGRGHLHPYIPCAPTSGHEAISGVRRVSGPLSSSSDATQTVSVTDGDIEADVRLVDRMSHAPLCRCRWQALLIPVEAQIGGSRLNPPITATSASSRDPCASPASSAHTDRHVGLEAPLGGSRPRVRPWQRPQRHRLTMQWLEGLSHAPTYRRRRRAVLIPTATWDWVEAEIGESCLRVCQRRWRAVLLPTATWDWVQRGGPVCDVGAQQCFVVAPNGVVDEIGVSTMSTKTVNLSIFVATGIWWAYRNGNVTWEVLNLTNTNKLYGSG</sequence>
<keyword evidence="3" id="KW-1185">Reference proteome</keyword>